<keyword evidence="3 4" id="KW-0574">Periplasm</keyword>
<dbReference type="STRING" id="658219.SAMN05216212_0577"/>
<dbReference type="GO" id="GO:0015920">
    <property type="term" value="P:lipopolysaccharide transport"/>
    <property type="evidence" value="ECO:0007669"/>
    <property type="project" value="UniProtKB-UniRule"/>
</dbReference>
<sequence precursor="true">MKLNDCLRPLATLALVLAVAHAAALPSDREQPVKVNAQKLEANRGKNLSVYSGNVVITQGSLQIRADRVEVHGNPEGEIRRVIAIGNPAHFQQQMQQSQNLVKARAKRIEFKVNSDELQLTGEAYVDRDGNTLSAEKIDYDLNSEKMQAQGQAGDGRVEMIWKPERKPQGQQAQGEQARDEQEATDEAREEQ</sequence>
<dbReference type="InterPro" id="IPR052037">
    <property type="entry name" value="LPS_export_LptA"/>
</dbReference>
<dbReference type="EMBL" id="FNFH01000001">
    <property type="protein sequence ID" value="SDJ65662.1"/>
    <property type="molecule type" value="Genomic_DNA"/>
</dbReference>
<feature type="compositionally biased region" description="Basic and acidic residues" evidence="5">
    <location>
        <begin position="156"/>
        <end position="168"/>
    </location>
</feature>
<evidence type="ECO:0000313" key="7">
    <source>
        <dbReference type="EMBL" id="SDJ65662.1"/>
    </source>
</evidence>
<protein>
    <recommendedName>
        <fullName evidence="4">Lipopolysaccharide export system protein LptA</fullName>
    </recommendedName>
</protein>
<proteinExistence type="inferred from homology"/>
<dbReference type="GO" id="GO:0043165">
    <property type="term" value="P:Gram-negative-bacterium-type cell outer membrane assembly"/>
    <property type="evidence" value="ECO:0007669"/>
    <property type="project" value="UniProtKB-UniRule"/>
</dbReference>
<evidence type="ECO:0000313" key="8">
    <source>
        <dbReference type="Proteomes" id="UP000199305"/>
    </source>
</evidence>
<feature type="chain" id="PRO_5011802560" description="Lipopolysaccharide export system protein LptA" evidence="4">
    <location>
        <begin position="23"/>
        <end position="192"/>
    </location>
</feature>
<dbReference type="GO" id="GO:0001530">
    <property type="term" value="F:lipopolysaccharide binding"/>
    <property type="evidence" value="ECO:0007669"/>
    <property type="project" value="InterPro"/>
</dbReference>
<evidence type="ECO:0000256" key="2">
    <source>
        <dbReference type="ARBA" id="ARBA00022729"/>
    </source>
</evidence>
<dbReference type="AlphaFoldDB" id="A0A1G8VHW0"/>
<evidence type="ECO:0000256" key="1">
    <source>
        <dbReference type="ARBA" id="ARBA00022448"/>
    </source>
</evidence>
<organism evidence="7 8">
    <name type="scientific">Microbulbifer yueqingensis</name>
    <dbReference type="NCBI Taxonomy" id="658219"/>
    <lineage>
        <taxon>Bacteria</taxon>
        <taxon>Pseudomonadati</taxon>
        <taxon>Pseudomonadota</taxon>
        <taxon>Gammaproteobacteria</taxon>
        <taxon>Cellvibrionales</taxon>
        <taxon>Microbulbiferaceae</taxon>
        <taxon>Microbulbifer</taxon>
    </lineage>
</organism>
<dbReference type="InterPro" id="IPR014340">
    <property type="entry name" value="LptA"/>
</dbReference>
<feature type="domain" description="Organic solvent tolerance-like N-terminal" evidence="6">
    <location>
        <begin position="34"/>
        <end position="145"/>
    </location>
</feature>
<accession>A0A1G8VHW0</accession>
<feature type="compositionally biased region" description="Acidic residues" evidence="5">
    <location>
        <begin position="183"/>
        <end position="192"/>
    </location>
</feature>
<keyword evidence="2 4" id="KW-0732">Signal</keyword>
<keyword evidence="1 4" id="KW-0813">Transport</keyword>
<reference evidence="8" key="1">
    <citation type="submission" date="2016-10" db="EMBL/GenBank/DDBJ databases">
        <authorList>
            <person name="Varghese N."/>
            <person name="Submissions S."/>
        </authorList>
    </citation>
    <scope>NUCLEOTIDE SEQUENCE [LARGE SCALE GENOMIC DNA]</scope>
    <source>
        <strain evidence="8">CGMCC 1.10658</strain>
    </source>
</reference>
<gene>
    <name evidence="4" type="primary">lptA</name>
    <name evidence="7" type="ORF">SAMN05216212_0577</name>
</gene>
<dbReference type="GO" id="GO:0030288">
    <property type="term" value="C:outer membrane-bounded periplasmic space"/>
    <property type="evidence" value="ECO:0007669"/>
    <property type="project" value="TreeGrafter"/>
</dbReference>
<feature type="region of interest" description="Disordered" evidence="5">
    <location>
        <begin position="144"/>
        <end position="192"/>
    </location>
</feature>
<evidence type="ECO:0000256" key="3">
    <source>
        <dbReference type="ARBA" id="ARBA00022764"/>
    </source>
</evidence>
<feature type="signal peptide" evidence="4">
    <location>
        <begin position="1"/>
        <end position="22"/>
    </location>
</feature>
<dbReference type="PANTHER" id="PTHR36504">
    <property type="entry name" value="LIPOPOLYSACCHARIDE EXPORT SYSTEM PROTEIN LPTA"/>
    <property type="match status" value="1"/>
</dbReference>
<name>A0A1G8VHW0_9GAMM</name>
<dbReference type="InterPro" id="IPR005653">
    <property type="entry name" value="OstA-like_N"/>
</dbReference>
<evidence type="ECO:0000256" key="5">
    <source>
        <dbReference type="SAM" id="MobiDB-lite"/>
    </source>
</evidence>
<dbReference type="OrthoDB" id="9795964at2"/>
<dbReference type="HAMAP" id="MF_01914">
    <property type="entry name" value="LPS_assembly_LptA"/>
    <property type="match status" value="1"/>
</dbReference>
<dbReference type="Proteomes" id="UP000199305">
    <property type="component" value="Unassembled WGS sequence"/>
</dbReference>
<dbReference type="GO" id="GO:0017089">
    <property type="term" value="F:glycolipid transfer activity"/>
    <property type="evidence" value="ECO:0007669"/>
    <property type="project" value="TreeGrafter"/>
</dbReference>
<keyword evidence="8" id="KW-1185">Reference proteome</keyword>
<dbReference type="Pfam" id="PF03968">
    <property type="entry name" value="LptD_N"/>
    <property type="match status" value="1"/>
</dbReference>
<comment type="subcellular location">
    <subcellularLocation>
        <location evidence="4">Periplasm</location>
    </subcellularLocation>
</comment>
<comment type="function">
    <text evidence="4">Involved in the assembly of lipopolysaccharide (LPS). Required for the translocation of LPS from the inner membrane to the outer membrane. May form a bridge between the inner membrane and the outer membrane, via interactions with LptC and LptD, thereby facilitating LPS transfer across the periplasm.</text>
</comment>
<evidence type="ECO:0000259" key="6">
    <source>
        <dbReference type="Pfam" id="PF03968"/>
    </source>
</evidence>
<evidence type="ECO:0000256" key="4">
    <source>
        <dbReference type="HAMAP-Rule" id="MF_01914"/>
    </source>
</evidence>
<dbReference type="RefSeq" id="WP_091507799.1">
    <property type="nucleotide sequence ID" value="NZ_FNFH01000001.1"/>
</dbReference>
<comment type="subunit">
    <text evidence="4">Component of the lipopolysaccharide transport and assembly complex.</text>
</comment>
<comment type="similarity">
    <text evidence="4">Belongs to the LptA family.</text>
</comment>
<dbReference type="NCBIfam" id="TIGR03002">
    <property type="entry name" value="outer_YhbN_LptA"/>
    <property type="match status" value="1"/>
</dbReference>
<dbReference type="Gene3D" id="2.60.450.10">
    <property type="entry name" value="Lipopolysaccharide (LPS) transport protein A like domain"/>
    <property type="match status" value="1"/>
</dbReference>
<dbReference type="PANTHER" id="PTHR36504:SF1">
    <property type="entry name" value="LIPOPOLYSACCHARIDE EXPORT SYSTEM PROTEIN LPTA"/>
    <property type="match status" value="1"/>
</dbReference>
<dbReference type="GO" id="GO:0009279">
    <property type="term" value="C:cell outer membrane"/>
    <property type="evidence" value="ECO:0007669"/>
    <property type="project" value="TreeGrafter"/>
</dbReference>